<proteinExistence type="predicted"/>
<evidence type="ECO:0000313" key="1">
    <source>
        <dbReference type="EMBL" id="RAW01840.1"/>
    </source>
</evidence>
<dbReference type="AlphaFoldDB" id="A0A364Y4H4"/>
<organism evidence="1 2">
    <name type="scientific">Pseudochryseolinea flava</name>
    <dbReference type="NCBI Taxonomy" id="2059302"/>
    <lineage>
        <taxon>Bacteria</taxon>
        <taxon>Pseudomonadati</taxon>
        <taxon>Bacteroidota</taxon>
        <taxon>Cytophagia</taxon>
        <taxon>Cytophagales</taxon>
        <taxon>Fulvivirgaceae</taxon>
        <taxon>Pseudochryseolinea</taxon>
    </lineage>
</organism>
<gene>
    <name evidence="1" type="ORF">DQQ10_09355</name>
</gene>
<comment type="caution">
    <text evidence="1">The sequence shown here is derived from an EMBL/GenBank/DDBJ whole genome shotgun (WGS) entry which is preliminary data.</text>
</comment>
<keyword evidence="2" id="KW-1185">Reference proteome</keyword>
<dbReference type="EMBL" id="QMFY01000003">
    <property type="protein sequence ID" value="RAW01840.1"/>
    <property type="molecule type" value="Genomic_DNA"/>
</dbReference>
<evidence type="ECO:0000313" key="2">
    <source>
        <dbReference type="Proteomes" id="UP000251889"/>
    </source>
</evidence>
<reference evidence="1 2" key="1">
    <citation type="submission" date="2018-06" db="EMBL/GenBank/DDBJ databases">
        <title>Chryseolinea flavus sp. nov., a member of the phylum Bacteroidetes isolated from soil.</title>
        <authorList>
            <person name="Li Y."/>
            <person name="Wang J."/>
        </authorList>
    </citation>
    <scope>NUCLEOTIDE SEQUENCE [LARGE SCALE GENOMIC DNA]</scope>
    <source>
        <strain evidence="1 2">SDU1-6</strain>
    </source>
</reference>
<name>A0A364Y4H4_9BACT</name>
<protein>
    <submittedName>
        <fullName evidence="1">Uncharacterized protein</fullName>
    </submittedName>
</protein>
<accession>A0A364Y4H4</accession>
<dbReference type="Proteomes" id="UP000251889">
    <property type="component" value="Unassembled WGS sequence"/>
</dbReference>
<sequence length="115" mass="13466">MKDKNMAEITIADIPFKVLLSCFGTEKVEIMELGDTGYGREGFVDESWFKRYKTTDELCQQPYDFGGLVIFDGQIGRYTITYVDGYYQVSSSQKDIEKIQHELRSRGITWQERRR</sequence>